<dbReference type="EMBL" id="NFZT01000001">
    <property type="protein sequence ID" value="OWV34417.1"/>
    <property type="molecule type" value="Genomic_DNA"/>
</dbReference>
<evidence type="ECO:0000256" key="8">
    <source>
        <dbReference type="ARBA" id="ARBA00022840"/>
    </source>
</evidence>
<protein>
    <recommendedName>
        <fullName evidence="3">glycerol kinase</fullName>
        <ecNumber evidence="3">2.7.1.30</ecNumber>
    </recommendedName>
    <alternativeName>
        <fullName evidence="9">ATP:glycerol 3-phosphotransferase</fullName>
    </alternativeName>
</protein>
<evidence type="ECO:0000256" key="6">
    <source>
        <dbReference type="ARBA" id="ARBA00022777"/>
    </source>
</evidence>
<evidence type="ECO:0000313" key="14">
    <source>
        <dbReference type="Proteomes" id="UP000198462"/>
    </source>
</evidence>
<reference evidence="14" key="1">
    <citation type="submission" date="2017-05" db="EMBL/GenBank/DDBJ databases">
        <authorList>
            <person name="Lin X."/>
        </authorList>
    </citation>
    <scope>NUCLEOTIDE SEQUENCE [LARGE SCALE GENOMIC DNA]</scope>
    <source>
        <strain evidence="14">JLT2012</strain>
    </source>
</reference>
<dbReference type="PANTHER" id="PTHR10196:SF78">
    <property type="entry name" value="GLYCEROL KINASE"/>
    <property type="match status" value="1"/>
</dbReference>
<evidence type="ECO:0000256" key="2">
    <source>
        <dbReference type="ARBA" id="ARBA00009156"/>
    </source>
</evidence>
<keyword evidence="8" id="KW-0067">ATP-binding</keyword>
<comment type="similarity">
    <text evidence="2">Belongs to the FGGY kinase family.</text>
</comment>
<dbReference type="RefSeq" id="WP_088713117.1">
    <property type="nucleotide sequence ID" value="NZ_NFZT01000001.1"/>
</dbReference>
<dbReference type="InterPro" id="IPR018484">
    <property type="entry name" value="FGGY_N"/>
</dbReference>
<keyword evidence="7" id="KW-0319">Glycerol metabolism</keyword>
<evidence type="ECO:0000256" key="3">
    <source>
        <dbReference type="ARBA" id="ARBA00012099"/>
    </source>
</evidence>
<keyword evidence="4" id="KW-0808">Transferase</keyword>
<evidence type="ECO:0000313" key="13">
    <source>
        <dbReference type="EMBL" id="OWV34417.1"/>
    </source>
</evidence>
<dbReference type="SUPFAM" id="SSF53067">
    <property type="entry name" value="Actin-like ATPase domain"/>
    <property type="match status" value="2"/>
</dbReference>
<feature type="domain" description="Carbohydrate kinase FGGY N-terminal" evidence="11">
    <location>
        <begin position="5"/>
        <end position="247"/>
    </location>
</feature>
<evidence type="ECO:0000256" key="9">
    <source>
        <dbReference type="ARBA" id="ARBA00043149"/>
    </source>
</evidence>
<name>A0A219B7T4_9SPHN</name>
<accession>A0A219B7T4</accession>
<dbReference type="GO" id="GO:0004370">
    <property type="term" value="F:glycerol kinase activity"/>
    <property type="evidence" value="ECO:0007669"/>
    <property type="project" value="UniProtKB-EC"/>
</dbReference>
<dbReference type="GO" id="GO:0005524">
    <property type="term" value="F:ATP binding"/>
    <property type="evidence" value="ECO:0007669"/>
    <property type="project" value="UniProtKB-KW"/>
</dbReference>
<evidence type="ECO:0000256" key="1">
    <source>
        <dbReference type="ARBA" id="ARBA00005190"/>
    </source>
</evidence>
<dbReference type="GO" id="GO:0019563">
    <property type="term" value="P:glycerol catabolic process"/>
    <property type="evidence" value="ECO:0007669"/>
    <property type="project" value="TreeGrafter"/>
</dbReference>
<dbReference type="InterPro" id="IPR000577">
    <property type="entry name" value="Carb_kinase_FGGY"/>
</dbReference>
<evidence type="ECO:0000259" key="12">
    <source>
        <dbReference type="Pfam" id="PF02782"/>
    </source>
</evidence>
<feature type="domain" description="Carbohydrate kinase FGGY C-terminal" evidence="12">
    <location>
        <begin position="258"/>
        <end position="444"/>
    </location>
</feature>
<dbReference type="PIRSF" id="PIRSF000538">
    <property type="entry name" value="GlpK"/>
    <property type="match status" value="1"/>
</dbReference>
<evidence type="ECO:0000256" key="4">
    <source>
        <dbReference type="ARBA" id="ARBA00022679"/>
    </source>
</evidence>
<dbReference type="InterPro" id="IPR043129">
    <property type="entry name" value="ATPase_NBD"/>
</dbReference>
<gene>
    <name evidence="13" type="ORF">B5C34_13750</name>
</gene>
<organism evidence="13 14">
    <name type="scientific">Pacificimonas flava</name>
    <dbReference type="NCBI Taxonomy" id="1234595"/>
    <lineage>
        <taxon>Bacteria</taxon>
        <taxon>Pseudomonadati</taxon>
        <taxon>Pseudomonadota</taxon>
        <taxon>Alphaproteobacteria</taxon>
        <taxon>Sphingomonadales</taxon>
        <taxon>Sphingosinicellaceae</taxon>
        <taxon>Pacificimonas</taxon>
    </lineage>
</organism>
<evidence type="ECO:0000256" key="5">
    <source>
        <dbReference type="ARBA" id="ARBA00022741"/>
    </source>
</evidence>
<dbReference type="PANTHER" id="PTHR10196">
    <property type="entry name" value="SUGAR KINASE"/>
    <property type="match status" value="1"/>
</dbReference>
<dbReference type="EC" id="2.7.1.30" evidence="3"/>
<keyword evidence="14" id="KW-1185">Reference proteome</keyword>
<dbReference type="InterPro" id="IPR018485">
    <property type="entry name" value="FGGY_C"/>
</dbReference>
<keyword evidence="5" id="KW-0547">Nucleotide-binding</keyword>
<evidence type="ECO:0000259" key="11">
    <source>
        <dbReference type="Pfam" id="PF00370"/>
    </source>
</evidence>
<dbReference type="AlphaFoldDB" id="A0A219B7T4"/>
<dbReference type="Gene3D" id="3.30.420.40">
    <property type="match status" value="2"/>
</dbReference>
<dbReference type="NCBIfam" id="NF000756">
    <property type="entry name" value="PRK00047.1"/>
    <property type="match status" value="1"/>
</dbReference>
<dbReference type="Pfam" id="PF00370">
    <property type="entry name" value="FGGY_N"/>
    <property type="match status" value="1"/>
</dbReference>
<sequence length="493" mass="52016">MSQHILVIDEGTTSTRAVAFTPEGRIAGEANAPLTQGFPRSGWVEHDAAEIWERSLACAQEVAGAVGADSIAALGLTNQRETVVFWDRETGEPLSPAIVWQDRRTAERCAALKGAGCEPFVQARTGLLLDPYFSATKIAWGADNWPEVRRAADKDRLAAGTVDAYLRYRLSRGETFETDATNAARTLLMDLAGLHWSDDLCDLFDVSRGWIPFIGKNAGHLGDCVVIGGRTIPMTGAAGDQQAAAIGQACFSPGAVKSTYGTGAFLIANAGAEPPSSEHRLLATLGWDVPGESVYALEGSIFVAGSAVQWLRDQLGLIAAAAETEALARSVETTEGAMFVPAFAGLGAPYWEPDVRGAITGLSGATGKAHIVRACLEAMGNQTADVLEAMAADGVEPGVLKIDGGMVANDWLCQDLADACGVEVERPEIIETTALGAAMLAAVGAGLYASLEEAAAAMRRVDRRFEPRISADRRGERRQSWRRAISVLTGAAA</sequence>
<dbReference type="FunFam" id="3.30.420.40:FF:000007">
    <property type="entry name" value="Glycerol kinase"/>
    <property type="match status" value="1"/>
</dbReference>
<dbReference type="Pfam" id="PF02782">
    <property type="entry name" value="FGGY_C"/>
    <property type="match status" value="1"/>
</dbReference>
<comment type="catalytic activity">
    <reaction evidence="10">
        <text>glycerol + ATP = sn-glycerol 3-phosphate + ADP + H(+)</text>
        <dbReference type="Rhea" id="RHEA:21644"/>
        <dbReference type="ChEBI" id="CHEBI:15378"/>
        <dbReference type="ChEBI" id="CHEBI:17754"/>
        <dbReference type="ChEBI" id="CHEBI:30616"/>
        <dbReference type="ChEBI" id="CHEBI:57597"/>
        <dbReference type="ChEBI" id="CHEBI:456216"/>
        <dbReference type="EC" id="2.7.1.30"/>
    </reaction>
</comment>
<dbReference type="Proteomes" id="UP000198462">
    <property type="component" value="Unassembled WGS sequence"/>
</dbReference>
<dbReference type="GO" id="GO:0005829">
    <property type="term" value="C:cytosol"/>
    <property type="evidence" value="ECO:0007669"/>
    <property type="project" value="TreeGrafter"/>
</dbReference>
<dbReference type="OrthoDB" id="9805576at2"/>
<keyword evidence="6 13" id="KW-0418">Kinase</keyword>
<evidence type="ECO:0000256" key="10">
    <source>
        <dbReference type="ARBA" id="ARBA00052101"/>
    </source>
</evidence>
<evidence type="ECO:0000256" key="7">
    <source>
        <dbReference type="ARBA" id="ARBA00022798"/>
    </source>
</evidence>
<comment type="caution">
    <text evidence="13">The sequence shown here is derived from an EMBL/GenBank/DDBJ whole genome shotgun (WGS) entry which is preliminary data.</text>
</comment>
<proteinExistence type="inferred from homology"/>
<comment type="pathway">
    <text evidence="1">Polyol metabolism; glycerol degradation via glycerol kinase pathway; sn-glycerol 3-phosphate from glycerol: step 1/1.</text>
</comment>